<evidence type="ECO:0000259" key="9">
    <source>
        <dbReference type="PROSITE" id="PS50106"/>
    </source>
</evidence>
<evidence type="ECO:0000256" key="5">
    <source>
        <dbReference type="ARBA" id="ARBA00022825"/>
    </source>
</evidence>
<sequence length="483" mass="49178">MTTRFNLRRPAIIAGVLALALGTTALTAIPGTAQTQPAPVAGVALPRPAGPDFADVAARVGPSVVRVLTVERATPARAEMRPGQGGNPLEEMMRRFDGRQGPQQPEQGQRRAGQGSGFVIDAGGYIVTNAHVVGENAAVQVVMADGRELPATVIGRDTATDVALIKVDAGSPLPAIAFGNSDSTRVGEWVMAMGNPFGLGGTVTAGIVSARGRQIGAGPYDDFIQTDASINPGNSGGPLFNAAGQVVGMNTAIFSPSGGNIGIGFAVPSKMVQHIVNQLRDHGSVQRGWLGVSLQPMDQELATAMRAADTKGALVSAVEPDSPAAKAGLRAGDVITGINGQAVASPRDLAAGVADVAPGGTATLAVLRDGTAMEQRVEVGTNPANVAAATKPGQPGQPSLGIALAPRRDGGVEITRVEPGSVAAERGLRPGDVVLRAGEREAANPQDVVAAVRSAREAGRPSIAFQVERDGARRFIALPLRAA</sequence>
<dbReference type="AlphaFoldDB" id="A0A917K7Q4"/>
<dbReference type="InterPro" id="IPR001940">
    <property type="entry name" value="Peptidase_S1C"/>
</dbReference>
<keyword evidence="2 8" id="KW-0732">Signal</keyword>
<feature type="binding site" evidence="7">
    <location>
        <begin position="233"/>
        <end position="235"/>
    </location>
    <ligand>
        <name>substrate</name>
    </ligand>
</feature>
<protein>
    <submittedName>
        <fullName evidence="10">Serine peptidase</fullName>
    </submittedName>
</protein>
<dbReference type="PROSITE" id="PS50106">
    <property type="entry name" value="PDZ"/>
    <property type="match status" value="2"/>
</dbReference>
<dbReference type="EMBL" id="BMKW01000002">
    <property type="protein sequence ID" value="GGJ04148.1"/>
    <property type="molecule type" value="Genomic_DNA"/>
</dbReference>
<dbReference type="Proteomes" id="UP000661507">
    <property type="component" value="Unassembled WGS sequence"/>
</dbReference>
<dbReference type="PRINTS" id="PR00834">
    <property type="entry name" value="PROTEASES2C"/>
</dbReference>
<feature type="binding site" evidence="7">
    <location>
        <position position="131"/>
    </location>
    <ligand>
        <name>substrate</name>
    </ligand>
</feature>
<feature type="domain" description="PDZ" evidence="9">
    <location>
        <begin position="396"/>
        <end position="455"/>
    </location>
</feature>
<evidence type="ECO:0000256" key="3">
    <source>
        <dbReference type="ARBA" id="ARBA00022737"/>
    </source>
</evidence>
<feature type="active site" description="Charge relay system" evidence="6">
    <location>
        <position position="131"/>
    </location>
</feature>
<feature type="active site" description="Charge relay system" evidence="6">
    <location>
        <position position="161"/>
    </location>
</feature>
<dbReference type="SUPFAM" id="SSF50156">
    <property type="entry name" value="PDZ domain-like"/>
    <property type="match status" value="2"/>
</dbReference>
<evidence type="ECO:0000313" key="11">
    <source>
        <dbReference type="Proteomes" id="UP000661507"/>
    </source>
</evidence>
<dbReference type="InterPro" id="IPR051201">
    <property type="entry name" value="Chloro_Bact_Ser_Proteases"/>
</dbReference>
<feature type="signal peptide" evidence="8">
    <location>
        <begin position="1"/>
        <end position="28"/>
    </location>
</feature>
<comment type="caution">
    <text evidence="10">The sequence shown here is derived from an EMBL/GenBank/DDBJ whole genome shotgun (WGS) entry which is preliminary data.</text>
</comment>
<dbReference type="NCBIfam" id="TIGR02037">
    <property type="entry name" value="degP_htrA_DO"/>
    <property type="match status" value="1"/>
</dbReference>
<evidence type="ECO:0000313" key="10">
    <source>
        <dbReference type="EMBL" id="GGJ04148.1"/>
    </source>
</evidence>
<dbReference type="GO" id="GO:0004252">
    <property type="term" value="F:serine-type endopeptidase activity"/>
    <property type="evidence" value="ECO:0007669"/>
    <property type="project" value="InterPro"/>
</dbReference>
<evidence type="ECO:0000256" key="7">
    <source>
        <dbReference type="PIRSR" id="PIRSR611782-2"/>
    </source>
</evidence>
<evidence type="ECO:0000256" key="1">
    <source>
        <dbReference type="ARBA" id="ARBA00022670"/>
    </source>
</evidence>
<evidence type="ECO:0000256" key="2">
    <source>
        <dbReference type="ARBA" id="ARBA00022729"/>
    </source>
</evidence>
<proteinExistence type="predicted"/>
<feature type="chain" id="PRO_5038941743" evidence="8">
    <location>
        <begin position="29"/>
        <end position="483"/>
    </location>
</feature>
<dbReference type="SUPFAM" id="SSF50494">
    <property type="entry name" value="Trypsin-like serine proteases"/>
    <property type="match status" value="1"/>
</dbReference>
<keyword evidence="1" id="KW-0645">Protease</keyword>
<feature type="active site" description="Charge relay system" evidence="6">
    <location>
        <position position="235"/>
    </location>
</feature>
<keyword evidence="5" id="KW-0720">Serine protease</keyword>
<dbReference type="GO" id="GO:0006508">
    <property type="term" value="P:proteolysis"/>
    <property type="evidence" value="ECO:0007669"/>
    <property type="project" value="UniProtKB-KW"/>
</dbReference>
<evidence type="ECO:0000256" key="6">
    <source>
        <dbReference type="PIRSR" id="PIRSR611782-1"/>
    </source>
</evidence>
<keyword evidence="11" id="KW-1185">Reference proteome</keyword>
<dbReference type="CDD" id="cd10839">
    <property type="entry name" value="cpPDZ1_DegP-like"/>
    <property type="match status" value="1"/>
</dbReference>
<reference evidence="10" key="2">
    <citation type="submission" date="2020-09" db="EMBL/GenBank/DDBJ databases">
        <authorList>
            <person name="Sun Q."/>
            <person name="Zhou Y."/>
        </authorList>
    </citation>
    <scope>NUCLEOTIDE SEQUENCE</scope>
    <source>
        <strain evidence="10">CGMCC 1.3617</strain>
    </source>
</reference>
<dbReference type="InterPro" id="IPR036034">
    <property type="entry name" value="PDZ_sf"/>
</dbReference>
<organism evidence="10 11">
    <name type="scientific">Neoroseomonas lacus</name>
    <dbReference type="NCBI Taxonomy" id="287609"/>
    <lineage>
        <taxon>Bacteria</taxon>
        <taxon>Pseudomonadati</taxon>
        <taxon>Pseudomonadota</taxon>
        <taxon>Alphaproteobacteria</taxon>
        <taxon>Acetobacterales</taxon>
        <taxon>Acetobacteraceae</taxon>
        <taxon>Neoroseomonas</taxon>
    </lineage>
</organism>
<dbReference type="SMART" id="SM00228">
    <property type="entry name" value="PDZ"/>
    <property type="match status" value="2"/>
</dbReference>
<accession>A0A917K7Q4</accession>
<dbReference type="InterPro" id="IPR011782">
    <property type="entry name" value="Pept_S1C_Do"/>
</dbReference>
<dbReference type="PANTHER" id="PTHR43343">
    <property type="entry name" value="PEPTIDASE S12"/>
    <property type="match status" value="1"/>
</dbReference>
<reference evidence="10" key="1">
    <citation type="journal article" date="2014" name="Int. J. Syst. Evol. Microbiol.">
        <title>Complete genome sequence of Corynebacterium casei LMG S-19264T (=DSM 44701T), isolated from a smear-ripened cheese.</title>
        <authorList>
            <consortium name="US DOE Joint Genome Institute (JGI-PGF)"/>
            <person name="Walter F."/>
            <person name="Albersmeier A."/>
            <person name="Kalinowski J."/>
            <person name="Ruckert C."/>
        </authorList>
    </citation>
    <scope>NUCLEOTIDE SEQUENCE</scope>
    <source>
        <strain evidence="10">CGMCC 1.3617</strain>
    </source>
</reference>
<evidence type="ECO:0000256" key="8">
    <source>
        <dbReference type="SAM" id="SignalP"/>
    </source>
</evidence>
<dbReference type="Gene3D" id="2.30.42.10">
    <property type="match status" value="2"/>
</dbReference>
<dbReference type="Pfam" id="PF13365">
    <property type="entry name" value="Trypsin_2"/>
    <property type="match status" value="1"/>
</dbReference>
<dbReference type="InterPro" id="IPR009003">
    <property type="entry name" value="Peptidase_S1_PA"/>
</dbReference>
<keyword evidence="3" id="KW-0677">Repeat</keyword>
<dbReference type="PANTHER" id="PTHR43343:SF3">
    <property type="entry name" value="PROTEASE DO-LIKE 8, CHLOROPLASTIC"/>
    <property type="match status" value="1"/>
</dbReference>
<dbReference type="RefSeq" id="WP_188965724.1">
    <property type="nucleotide sequence ID" value="NZ_BMKW01000002.1"/>
</dbReference>
<dbReference type="InterPro" id="IPR001478">
    <property type="entry name" value="PDZ"/>
</dbReference>
<evidence type="ECO:0000256" key="4">
    <source>
        <dbReference type="ARBA" id="ARBA00022801"/>
    </source>
</evidence>
<dbReference type="Gene3D" id="2.40.10.120">
    <property type="match status" value="1"/>
</dbReference>
<gene>
    <name evidence="10" type="ORF">GCM10011320_08910</name>
</gene>
<keyword evidence="4" id="KW-0378">Hydrolase</keyword>
<feature type="binding site" evidence="7">
    <location>
        <position position="161"/>
    </location>
    <ligand>
        <name>substrate</name>
    </ligand>
</feature>
<feature type="domain" description="PDZ" evidence="9">
    <location>
        <begin position="275"/>
        <end position="343"/>
    </location>
</feature>
<name>A0A917K7Q4_9PROT</name>
<dbReference type="Pfam" id="PF13180">
    <property type="entry name" value="PDZ_2"/>
    <property type="match status" value="2"/>
</dbReference>